<dbReference type="Proteomes" id="UP000053958">
    <property type="component" value="Unassembled WGS sequence"/>
</dbReference>
<accession>A0A0F4YH20</accession>
<dbReference type="AlphaFoldDB" id="A0A0F4YH20"/>
<comment type="caution">
    <text evidence="1">The sequence shown here is derived from an EMBL/GenBank/DDBJ whole genome shotgun (WGS) entry which is preliminary data.</text>
</comment>
<reference evidence="1 2" key="1">
    <citation type="submission" date="2015-04" db="EMBL/GenBank/DDBJ databases">
        <authorList>
            <person name="Heijne W.H."/>
            <person name="Fedorova N.D."/>
            <person name="Nierman W.C."/>
            <person name="Vollebregt A.W."/>
            <person name="Zhao Z."/>
            <person name="Wu L."/>
            <person name="Kumar M."/>
            <person name="Stam H."/>
            <person name="van den Berg M.A."/>
            <person name="Pel H.J."/>
        </authorList>
    </citation>
    <scope>NUCLEOTIDE SEQUENCE [LARGE SCALE GENOMIC DNA]</scope>
    <source>
        <strain evidence="1 2">CBS 393.64</strain>
    </source>
</reference>
<evidence type="ECO:0000313" key="2">
    <source>
        <dbReference type="Proteomes" id="UP000053958"/>
    </source>
</evidence>
<keyword evidence="2" id="KW-1185">Reference proteome</keyword>
<name>A0A0F4YH20_RASE3</name>
<gene>
    <name evidence="1" type="ORF">T310_9440</name>
</gene>
<sequence>QCNRYFIYRRCQSASNFLVSLSWSRVVVTGTINSCPVHIHKKRCPIFSIPLKFPCHRLWYLAKTQLQVLHRYNISCSVLLLQSLQAQFEPE</sequence>
<dbReference type="GeneID" id="25321375"/>
<organism evidence="1 2">
    <name type="scientific">Rasamsonia emersonii (strain ATCC 16479 / CBS 393.64 / IMI 116815)</name>
    <dbReference type="NCBI Taxonomy" id="1408163"/>
    <lineage>
        <taxon>Eukaryota</taxon>
        <taxon>Fungi</taxon>
        <taxon>Dikarya</taxon>
        <taxon>Ascomycota</taxon>
        <taxon>Pezizomycotina</taxon>
        <taxon>Eurotiomycetes</taxon>
        <taxon>Eurotiomycetidae</taxon>
        <taxon>Eurotiales</taxon>
        <taxon>Trichocomaceae</taxon>
        <taxon>Rasamsonia</taxon>
    </lineage>
</organism>
<evidence type="ECO:0000313" key="1">
    <source>
        <dbReference type="EMBL" id="KKA16943.1"/>
    </source>
</evidence>
<dbReference type="EMBL" id="LASV01000726">
    <property type="protein sequence ID" value="KKA16943.1"/>
    <property type="molecule type" value="Genomic_DNA"/>
</dbReference>
<dbReference type="RefSeq" id="XP_013323555.1">
    <property type="nucleotide sequence ID" value="XM_013468101.1"/>
</dbReference>
<proteinExistence type="predicted"/>
<feature type="non-terminal residue" evidence="1">
    <location>
        <position position="1"/>
    </location>
</feature>
<protein>
    <submittedName>
        <fullName evidence="1">Uncharacterized protein</fullName>
    </submittedName>
</protein>